<keyword evidence="3" id="KW-1185">Reference proteome</keyword>
<comment type="caution">
    <text evidence="1">The sequence shown here is derived from an EMBL/GenBank/DDBJ whole genome shotgun (WGS) entry which is preliminary data.</text>
</comment>
<reference evidence="1" key="3">
    <citation type="submission" date="2019-09" db="EMBL/GenBank/DDBJ databases">
        <authorList>
            <person name="Gao Z."/>
        </authorList>
    </citation>
    <scope>NUCLEOTIDE SEQUENCE</scope>
    <source>
        <tissue evidence="1">Leaves</tissue>
    </source>
</reference>
<organism evidence="1 3">
    <name type="scientific">Morella rubra</name>
    <name type="common">Chinese bayberry</name>
    <dbReference type="NCBI Taxonomy" id="262757"/>
    <lineage>
        <taxon>Eukaryota</taxon>
        <taxon>Viridiplantae</taxon>
        <taxon>Streptophyta</taxon>
        <taxon>Embryophyta</taxon>
        <taxon>Tracheophyta</taxon>
        <taxon>Spermatophyta</taxon>
        <taxon>Magnoliopsida</taxon>
        <taxon>eudicotyledons</taxon>
        <taxon>Gunneridae</taxon>
        <taxon>Pentapetalae</taxon>
        <taxon>rosids</taxon>
        <taxon>fabids</taxon>
        <taxon>Fagales</taxon>
        <taxon>Myricaceae</taxon>
        <taxon>Morella</taxon>
    </lineage>
</organism>
<evidence type="ECO:0000313" key="3">
    <source>
        <dbReference type="Proteomes" id="UP000516437"/>
    </source>
</evidence>
<dbReference type="Proteomes" id="UP000516437">
    <property type="component" value="Chromosome 1"/>
</dbReference>
<dbReference type="AlphaFoldDB" id="A0A6A1WJ12"/>
<proteinExistence type="predicted"/>
<dbReference type="OrthoDB" id="1749309at2759"/>
<sequence>MGIRRFDKPRKNNHRLVLTLKRPALPNIDAKVGESATLTNAVGTSILAAYAEVRDGCAIVTRSKVGTLDKRVDKAGYVLGGGDCRVADYWVILMRSQGSDSHQSWEVESVDWL</sequence>
<protein>
    <submittedName>
        <fullName evidence="1">Uncharacterized protein</fullName>
    </submittedName>
</protein>
<evidence type="ECO:0000313" key="2">
    <source>
        <dbReference type="EMBL" id="KAB1226665.1"/>
    </source>
</evidence>
<name>A0A6A1WJ12_9ROSI</name>
<accession>A0A6A1WJ12</accession>
<reference evidence="1 3" key="2">
    <citation type="journal article" date="2019" name="Plant Biotechnol. J.">
        <title>The red bayberry genome and genetic basis of sex determination.</title>
        <authorList>
            <person name="Jia H.M."/>
            <person name="Jia H.J."/>
            <person name="Cai Q.L."/>
            <person name="Wang Y."/>
            <person name="Zhao H.B."/>
            <person name="Yang W.F."/>
            <person name="Wang G.Y."/>
            <person name="Li Y.H."/>
            <person name="Zhan D.L."/>
            <person name="Shen Y.T."/>
            <person name="Niu Q.F."/>
            <person name="Chang L."/>
            <person name="Qiu J."/>
            <person name="Zhao L."/>
            <person name="Xie H.B."/>
            <person name="Fu W.Y."/>
            <person name="Jin J."/>
            <person name="Li X.W."/>
            <person name="Jiao Y."/>
            <person name="Zhou C.C."/>
            <person name="Tu T."/>
            <person name="Chai C.Y."/>
            <person name="Gao J.L."/>
            <person name="Fan L.J."/>
            <person name="van de Weg E."/>
            <person name="Wang J.Y."/>
            <person name="Gao Z.S."/>
        </authorList>
    </citation>
    <scope>NUCLEOTIDE SEQUENCE [LARGE SCALE GENOMIC DNA]</scope>
    <source>
        <tissue evidence="1">Leaves</tissue>
    </source>
</reference>
<dbReference type="EMBL" id="RXIC02000019">
    <property type="protein sequence ID" value="KAB1226665.1"/>
    <property type="molecule type" value="Genomic_DNA"/>
</dbReference>
<evidence type="ECO:0000313" key="1">
    <source>
        <dbReference type="EMBL" id="KAB1225124.1"/>
    </source>
</evidence>
<gene>
    <name evidence="2" type="ORF">CJ030_MR1G008486</name>
    <name evidence="1" type="ORF">CJ030_MR1G018001</name>
</gene>
<dbReference type="EMBL" id="RXIC02000019">
    <property type="protein sequence ID" value="KAB1225124.1"/>
    <property type="molecule type" value="Genomic_DNA"/>
</dbReference>
<reference evidence="1" key="1">
    <citation type="submission" date="2018-07" db="EMBL/GenBank/DDBJ databases">
        <authorList>
            <person name="Gao Z.-S."/>
            <person name="Jia H.-M."/>
            <person name="Jia H.-J."/>
            <person name="Cai Q.-L."/>
            <person name="Wang Y."/>
            <person name="Zhao H.-B."/>
        </authorList>
    </citation>
    <scope>NUCLEOTIDE SEQUENCE</scope>
    <source>
        <tissue evidence="1">Leaves</tissue>
    </source>
</reference>